<evidence type="ECO:0000256" key="2">
    <source>
        <dbReference type="ARBA" id="ARBA00022679"/>
    </source>
</evidence>
<dbReference type="PANTHER" id="PTHR12526">
    <property type="entry name" value="GLYCOSYLTRANSFERASE"/>
    <property type="match status" value="1"/>
</dbReference>
<dbReference type="RefSeq" id="WP_380640033.1">
    <property type="nucleotide sequence ID" value="NZ_JBHSQO010000038.1"/>
</dbReference>
<dbReference type="Pfam" id="PF13692">
    <property type="entry name" value="Glyco_trans_1_4"/>
    <property type="match status" value="1"/>
</dbReference>
<gene>
    <name evidence="3" type="ORF">ACFP3R_28050</name>
</gene>
<dbReference type="Proteomes" id="UP001596220">
    <property type="component" value="Unassembled WGS sequence"/>
</dbReference>
<evidence type="ECO:0000313" key="4">
    <source>
        <dbReference type="Proteomes" id="UP001596220"/>
    </source>
</evidence>
<protein>
    <submittedName>
        <fullName evidence="3">Glycosyltransferase family 4 protein</fullName>
        <ecNumber evidence="3">2.4.-.-</ecNumber>
    </submittedName>
</protein>
<keyword evidence="4" id="KW-1185">Reference proteome</keyword>
<dbReference type="EC" id="2.4.-.-" evidence="3"/>
<comment type="caution">
    <text evidence="3">The sequence shown here is derived from an EMBL/GenBank/DDBJ whole genome shotgun (WGS) entry which is preliminary data.</text>
</comment>
<evidence type="ECO:0000313" key="3">
    <source>
        <dbReference type="EMBL" id="MFC6093141.1"/>
    </source>
</evidence>
<proteinExistence type="predicted"/>
<keyword evidence="2 3" id="KW-0808">Transferase</keyword>
<evidence type="ECO:0000256" key="1">
    <source>
        <dbReference type="ARBA" id="ARBA00022676"/>
    </source>
</evidence>
<dbReference type="CDD" id="cd03801">
    <property type="entry name" value="GT4_PimA-like"/>
    <property type="match status" value="1"/>
</dbReference>
<accession>A0ABW1PC58</accession>
<sequence length="360" mass="37627">MRVLHAHWTALPTTGGVEAHCASVVRQLGALGVDAGLLSGTPDPDAGGYHPALAIGTTPTEAELADLVDRLAEADVAHLHNPQWHKPEVAAEVAGRLRGRDTRLVFDLHNIDADDAQWAFLAGLAPEYVVHSAFVAGEVAAHVPGVGTTVLPLALDRVDTDYRLPRPGAVTVLQPTRLTTWKGSDLTLRAVVTLLRRGVADLGFVHAGTRHLLWPSNIPRSLLDEVALWRARGSIEFTHYSPAQSWAAIAAADVVTHPTADRGAHGEPFSLAVAQAVICGKPVVASDSGNLPALLADYSAATLVPSGDQAALTEALASAVTDPAPATTVADRDLAGRLLTGFATAGARHLDFYKAITGGP</sequence>
<dbReference type="SUPFAM" id="SSF53756">
    <property type="entry name" value="UDP-Glycosyltransferase/glycogen phosphorylase"/>
    <property type="match status" value="1"/>
</dbReference>
<keyword evidence="1 3" id="KW-0328">Glycosyltransferase</keyword>
<dbReference type="GO" id="GO:0016757">
    <property type="term" value="F:glycosyltransferase activity"/>
    <property type="evidence" value="ECO:0007669"/>
    <property type="project" value="UniProtKB-KW"/>
</dbReference>
<dbReference type="Gene3D" id="3.40.50.2000">
    <property type="entry name" value="Glycogen Phosphorylase B"/>
    <property type="match status" value="2"/>
</dbReference>
<reference evidence="4" key="1">
    <citation type="journal article" date="2019" name="Int. J. Syst. Evol. Microbiol.">
        <title>The Global Catalogue of Microorganisms (GCM) 10K type strain sequencing project: providing services to taxonomists for standard genome sequencing and annotation.</title>
        <authorList>
            <consortium name="The Broad Institute Genomics Platform"/>
            <consortium name="The Broad Institute Genome Sequencing Center for Infectious Disease"/>
            <person name="Wu L."/>
            <person name="Ma J."/>
        </authorList>
    </citation>
    <scope>NUCLEOTIDE SEQUENCE [LARGE SCALE GENOMIC DNA]</scope>
    <source>
        <strain evidence="4">CGMCC 4.7246</strain>
    </source>
</reference>
<dbReference type="EMBL" id="JBHSQO010000038">
    <property type="protein sequence ID" value="MFC6093141.1"/>
    <property type="molecule type" value="Genomic_DNA"/>
</dbReference>
<dbReference type="PANTHER" id="PTHR12526:SF510">
    <property type="entry name" value="D-INOSITOL 3-PHOSPHATE GLYCOSYLTRANSFERASE"/>
    <property type="match status" value="1"/>
</dbReference>
<name>A0ABW1PC58_9PSEU</name>
<organism evidence="3 4">
    <name type="scientific">Saccharothrix lopnurensis</name>
    <dbReference type="NCBI Taxonomy" id="1670621"/>
    <lineage>
        <taxon>Bacteria</taxon>
        <taxon>Bacillati</taxon>
        <taxon>Actinomycetota</taxon>
        <taxon>Actinomycetes</taxon>
        <taxon>Pseudonocardiales</taxon>
        <taxon>Pseudonocardiaceae</taxon>
        <taxon>Saccharothrix</taxon>
    </lineage>
</organism>